<gene>
    <name evidence="1" type="ORF">CUN48_02535</name>
</gene>
<comment type="caution">
    <text evidence="1">The sequence shown here is derived from an EMBL/GenBank/DDBJ whole genome shotgun (WGS) entry which is preliminary data.</text>
</comment>
<dbReference type="Proteomes" id="UP000230790">
    <property type="component" value="Unassembled WGS sequence"/>
</dbReference>
<name>A0A2M8QFY7_9CHLR</name>
<reference evidence="1 2" key="1">
    <citation type="submission" date="2017-11" db="EMBL/GenBank/DDBJ databases">
        <title>Evolution of Phototrophy in the Chloroflexi Phylum Driven by Horizontal Gene Transfer.</title>
        <authorList>
            <person name="Ward L.M."/>
            <person name="Hemp J."/>
            <person name="Shih P.M."/>
            <person name="Mcglynn S.E."/>
            <person name="Fischer W."/>
        </authorList>
    </citation>
    <scope>NUCLEOTIDE SEQUENCE [LARGE SCALE GENOMIC DNA]</scope>
    <source>
        <strain evidence="1">JP3_7</strain>
    </source>
</reference>
<protein>
    <submittedName>
        <fullName evidence="1">Uncharacterized protein</fullName>
    </submittedName>
</protein>
<accession>A0A2M8QFY7</accession>
<proteinExistence type="predicted"/>
<dbReference type="EMBL" id="PGTN01000009">
    <property type="protein sequence ID" value="PJF48662.1"/>
    <property type="molecule type" value="Genomic_DNA"/>
</dbReference>
<organism evidence="1 2">
    <name type="scientific">Candidatus Thermofonsia Clade 3 bacterium</name>
    <dbReference type="NCBI Taxonomy" id="2364212"/>
    <lineage>
        <taxon>Bacteria</taxon>
        <taxon>Bacillati</taxon>
        <taxon>Chloroflexota</taxon>
        <taxon>Candidatus Thermofontia</taxon>
        <taxon>Candidatus Thermofonsia Clade 3</taxon>
    </lineage>
</organism>
<evidence type="ECO:0000313" key="1">
    <source>
        <dbReference type="EMBL" id="PJF48662.1"/>
    </source>
</evidence>
<dbReference type="AlphaFoldDB" id="A0A2M8QFY7"/>
<evidence type="ECO:0000313" key="2">
    <source>
        <dbReference type="Proteomes" id="UP000230790"/>
    </source>
</evidence>
<sequence length="74" mass="8091">MTNQAAGCRYRRTGTRRSLEEVGLDSEIAALVRSADITARDYIAQAAVKIGTQTNNRIDAKIKTEALTGFGFTR</sequence>